<sequence length="348" mass="38319">MKDKIGIIAVGQAGGNIGQLFEESGYSVLYLNTSQEDLDTLKNAKHKYHITGGEGCNKDRNKAKQLVIDDFDNIAEQIDEILKCEILFVVFAAGGGTGSGAGPMLMDLLLDGSSRFVGAVTVLPAQTESIKAQINAYECFSELVQIEASAAVFVIDNNNGEKMQLNPQFVNSFNGFVDIPEKYRSDRGNIDTAEAMESLKAHGMAVVMQYGNSNSKIADILSSLNKTIYAPLEPDKRIKYITGAFDESVRDFIDLQKTVGIPVDIFRAYSGKDKAHLMLSGLSYPKTRLDVIHEYVSENKERIMNNLNAGTIRLDNDINFLSAPAAPVQPKTGKQQSRQEIMSRYLRK</sequence>
<reference evidence="5" key="1">
    <citation type="submission" date="2024-03" db="EMBL/GenBank/DDBJ databases">
        <title>Human intestinal bacterial collection.</title>
        <authorList>
            <person name="Pauvert C."/>
            <person name="Hitch T.C.A."/>
            <person name="Clavel T."/>
        </authorList>
    </citation>
    <scope>NUCLEOTIDE SEQUENCE [LARGE SCALE GENOMIC DNA]</scope>
    <source>
        <strain evidence="5">CLA-AA-H89B</strain>
    </source>
</reference>
<evidence type="ECO:0000256" key="3">
    <source>
        <dbReference type="SAM" id="MobiDB-lite"/>
    </source>
</evidence>
<comment type="caution">
    <text evidence="5">The sequence shown here is derived from an EMBL/GenBank/DDBJ whole genome shotgun (WGS) entry which is preliminary data.</text>
</comment>
<dbReference type="InterPro" id="IPR036525">
    <property type="entry name" value="Tubulin/FtsZ_GTPase_sf"/>
</dbReference>
<dbReference type="InterPro" id="IPR003008">
    <property type="entry name" value="Tubulin_FtsZ_GTPase"/>
</dbReference>
<dbReference type="SUPFAM" id="SSF52490">
    <property type="entry name" value="Tubulin nucleotide-binding domain-like"/>
    <property type="match status" value="1"/>
</dbReference>
<organism evidence="5 6">
    <name type="scientific">Lachnospira intestinalis</name>
    <dbReference type="NCBI Taxonomy" id="3133158"/>
    <lineage>
        <taxon>Bacteria</taxon>
        <taxon>Bacillati</taxon>
        <taxon>Bacillota</taxon>
        <taxon>Clostridia</taxon>
        <taxon>Lachnospirales</taxon>
        <taxon>Lachnospiraceae</taxon>
        <taxon>Lachnospira</taxon>
    </lineage>
</organism>
<evidence type="ECO:0000313" key="6">
    <source>
        <dbReference type="Proteomes" id="UP001546774"/>
    </source>
</evidence>
<evidence type="ECO:0000313" key="5">
    <source>
        <dbReference type="EMBL" id="MEQ2554861.1"/>
    </source>
</evidence>
<accession>A0ABV1H6C7</accession>
<dbReference type="EMBL" id="JBBMFS010000005">
    <property type="protein sequence ID" value="MEQ2554861.1"/>
    <property type="molecule type" value="Genomic_DNA"/>
</dbReference>
<feature type="domain" description="Tubulin/FtsZ GTPase" evidence="4">
    <location>
        <begin position="4"/>
        <end position="232"/>
    </location>
</feature>
<name>A0ABV1H6C7_9FIRM</name>
<dbReference type="Gene3D" id="3.30.1330.150">
    <property type="match status" value="1"/>
</dbReference>
<evidence type="ECO:0000259" key="4">
    <source>
        <dbReference type="SMART" id="SM00864"/>
    </source>
</evidence>
<dbReference type="InterPro" id="IPR017975">
    <property type="entry name" value="Tubulin_CS"/>
</dbReference>
<evidence type="ECO:0000256" key="1">
    <source>
        <dbReference type="ARBA" id="ARBA00022741"/>
    </source>
</evidence>
<keyword evidence="6" id="KW-1185">Reference proteome</keyword>
<proteinExistence type="predicted"/>
<dbReference type="Gene3D" id="3.40.50.1440">
    <property type="entry name" value="Tubulin/FtsZ, GTPase domain"/>
    <property type="match status" value="1"/>
</dbReference>
<keyword evidence="2" id="KW-0342">GTP-binding</keyword>
<gene>
    <name evidence="5" type="ORF">WMO37_07490</name>
</gene>
<dbReference type="Pfam" id="PF00091">
    <property type="entry name" value="Tubulin"/>
    <property type="match status" value="1"/>
</dbReference>
<dbReference type="Proteomes" id="UP001546774">
    <property type="component" value="Unassembled WGS sequence"/>
</dbReference>
<feature type="region of interest" description="Disordered" evidence="3">
    <location>
        <begin position="325"/>
        <end position="348"/>
    </location>
</feature>
<keyword evidence="1" id="KW-0547">Nucleotide-binding</keyword>
<dbReference type="SMART" id="SM00864">
    <property type="entry name" value="Tubulin"/>
    <property type="match status" value="1"/>
</dbReference>
<protein>
    <recommendedName>
        <fullName evidence="4">Tubulin/FtsZ GTPase domain-containing protein</fullName>
    </recommendedName>
</protein>
<evidence type="ECO:0000256" key="2">
    <source>
        <dbReference type="ARBA" id="ARBA00023134"/>
    </source>
</evidence>
<dbReference type="PROSITE" id="PS00227">
    <property type="entry name" value="TUBULIN"/>
    <property type="match status" value="1"/>
</dbReference>